<dbReference type="FunFam" id="1.10.10.2830:FF:000001">
    <property type="entry name" value="Chromosome partitioning protein ParB"/>
    <property type="match status" value="1"/>
</dbReference>
<sequence>MVKKPGLGRGLDILLSSARGNSEQTDDVSLRTLPVERIRPGQYQPRTRMDPDALQELADSIKAQGLVQPVVVRKLGSGEYELVAGERRWRAAQLAGLHEIPAVVREIPDQAAAAMSLIENIQREDLNALEEANALRRLIGEFGLTHQQTAEAVGRSRAAVTNLLRLLDLQDGTKALVDAGQLEMGHARALLALQGQQQVEVAQKVAQRQLSVRETERLVKLLLEEGKKSAVEFKPAPEVLKLEQKLADTLGAKVAIRYNRTGRGKLVIEYNSLDELDGILGHIQ</sequence>
<dbReference type="OrthoDB" id="9802051at2"/>
<dbReference type="InterPro" id="IPR003115">
    <property type="entry name" value="ParB_N"/>
</dbReference>
<dbReference type="SUPFAM" id="SSF110849">
    <property type="entry name" value="ParB/Sulfiredoxin"/>
    <property type="match status" value="1"/>
</dbReference>
<gene>
    <name evidence="7" type="ORF">Thini_3344</name>
</gene>
<evidence type="ECO:0000256" key="2">
    <source>
        <dbReference type="ARBA" id="ARBA00022372"/>
    </source>
</evidence>
<keyword evidence="8" id="KW-1185">Reference proteome</keyword>
<dbReference type="EMBL" id="JH651384">
    <property type="protein sequence ID" value="EIJ35859.1"/>
    <property type="molecule type" value="Genomic_DNA"/>
</dbReference>
<protein>
    <recommendedName>
        <fullName evidence="2">Probable chromosome-partitioning protein ParB</fullName>
    </recommendedName>
</protein>
<dbReference type="Gene3D" id="3.90.1530.30">
    <property type="match status" value="1"/>
</dbReference>
<dbReference type="Gene3D" id="1.10.10.2830">
    <property type="match status" value="1"/>
</dbReference>
<comment type="similarity">
    <text evidence="1">Belongs to the ParB family.</text>
</comment>
<dbReference type="InterPro" id="IPR050336">
    <property type="entry name" value="Chromosome_partition/occlusion"/>
</dbReference>
<evidence type="ECO:0000256" key="5">
    <source>
        <dbReference type="ARBA" id="ARBA00025472"/>
    </source>
</evidence>
<dbReference type="NCBIfam" id="TIGR00180">
    <property type="entry name" value="parB_part"/>
    <property type="match status" value="1"/>
</dbReference>
<dbReference type="RefSeq" id="WP_002709754.1">
    <property type="nucleotide sequence ID" value="NZ_JH651384.1"/>
</dbReference>
<dbReference type="InterPro" id="IPR004437">
    <property type="entry name" value="ParB/RepB/Spo0J"/>
</dbReference>
<dbReference type="GO" id="GO:0003677">
    <property type="term" value="F:DNA binding"/>
    <property type="evidence" value="ECO:0007669"/>
    <property type="project" value="UniProtKB-KW"/>
</dbReference>
<dbReference type="CDD" id="cd16393">
    <property type="entry name" value="SPO0J_N"/>
    <property type="match status" value="1"/>
</dbReference>
<dbReference type="GO" id="GO:0045881">
    <property type="term" value="P:positive regulation of sporulation resulting in formation of a cellular spore"/>
    <property type="evidence" value="ECO:0007669"/>
    <property type="project" value="TreeGrafter"/>
</dbReference>
<name>A0A656HKQ9_THINJ</name>
<dbReference type="PANTHER" id="PTHR33375:SF1">
    <property type="entry name" value="CHROMOSOME-PARTITIONING PROTEIN PARB-RELATED"/>
    <property type="match status" value="1"/>
</dbReference>
<dbReference type="AlphaFoldDB" id="A0A656HKQ9"/>
<evidence type="ECO:0000256" key="3">
    <source>
        <dbReference type="ARBA" id="ARBA00022829"/>
    </source>
</evidence>
<dbReference type="Pfam" id="PF23552">
    <property type="entry name" value="ParB_C"/>
    <property type="match status" value="1"/>
</dbReference>
<evidence type="ECO:0000313" key="8">
    <source>
        <dbReference type="Proteomes" id="UP000005317"/>
    </source>
</evidence>
<evidence type="ECO:0000256" key="1">
    <source>
        <dbReference type="ARBA" id="ARBA00006295"/>
    </source>
</evidence>
<keyword evidence="3" id="KW-0159">Chromosome partition</keyword>
<dbReference type="FunFam" id="3.90.1530.30:FF:000001">
    <property type="entry name" value="Chromosome partitioning protein ParB"/>
    <property type="match status" value="1"/>
</dbReference>
<dbReference type="GO" id="GO:0005694">
    <property type="term" value="C:chromosome"/>
    <property type="evidence" value="ECO:0007669"/>
    <property type="project" value="TreeGrafter"/>
</dbReference>
<reference evidence="8" key="1">
    <citation type="journal article" date="2011" name="Stand. Genomic Sci.">
        <title>Genome sequence of the filamentous, gliding Thiothrix nivea neotype strain (JP2(T)).</title>
        <authorList>
            <person name="Lapidus A."/>
            <person name="Nolan M."/>
            <person name="Lucas S."/>
            <person name="Glavina Del Rio T."/>
            <person name="Tice H."/>
            <person name="Cheng J.F."/>
            <person name="Tapia R."/>
            <person name="Han C."/>
            <person name="Goodwin L."/>
            <person name="Pitluck S."/>
            <person name="Liolios K."/>
            <person name="Pagani I."/>
            <person name="Ivanova N."/>
            <person name="Huntemann M."/>
            <person name="Mavromatis K."/>
            <person name="Mikhailova N."/>
            <person name="Pati A."/>
            <person name="Chen A."/>
            <person name="Palaniappan K."/>
            <person name="Land M."/>
            <person name="Brambilla E.M."/>
            <person name="Rohde M."/>
            <person name="Abt B."/>
            <person name="Verbarg S."/>
            <person name="Goker M."/>
            <person name="Bristow J."/>
            <person name="Eisen J.A."/>
            <person name="Markowitz V."/>
            <person name="Hugenholtz P."/>
            <person name="Kyrpides N.C."/>
            <person name="Klenk H.P."/>
            <person name="Woyke T."/>
        </authorList>
    </citation>
    <scope>NUCLEOTIDE SEQUENCE [LARGE SCALE GENOMIC DNA]</scope>
    <source>
        <strain evidence="8">ATCC 35100 / DSM 5205 / JP2</strain>
    </source>
</reference>
<dbReference type="InterPro" id="IPR036086">
    <property type="entry name" value="ParB/Sulfiredoxin_sf"/>
</dbReference>
<evidence type="ECO:0000313" key="7">
    <source>
        <dbReference type="EMBL" id="EIJ35859.1"/>
    </source>
</evidence>
<organism evidence="7 8">
    <name type="scientific">Thiothrix nivea (strain ATCC 35100 / DSM 5205 / JP2)</name>
    <dbReference type="NCBI Taxonomy" id="870187"/>
    <lineage>
        <taxon>Bacteria</taxon>
        <taxon>Pseudomonadati</taxon>
        <taxon>Pseudomonadota</taxon>
        <taxon>Gammaproteobacteria</taxon>
        <taxon>Thiotrichales</taxon>
        <taxon>Thiotrichaceae</taxon>
        <taxon>Thiothrix</taxon>
    </lineage>
</organism>
<dbReference type="Pfam" id="PF02195">
    <property type="entry name" value="ParB_N"/>
    <property type="match status" value="1"/>
</dbReference>
<dbReference type="InterPro" id="IPR057240">
    <property type="entry name" value="ParB_dimer_C"/>
</dbReference>
<accession>A0A656HKQ9</accession>
<dbReference type="PANTHER" id="PTHR33375">
    <property type="entry name" value="CHROMOSOME-PARTITIONING PROTEIN PARB-RELATED"/>
    <property type="match status" value="1"/>
</dbReference>
<feature type="domain" description="ParB-like N-terminal" evidence="6">
    <location>
        <begin position="31"/>
        <end position="121"/>
    </location>
</feature>
<dbReference type="Pfam" id="PF17762">
    <property type="entry name" value="HTH_ParB"/>
    <property type="match status" value="1"/>
</dbReference>
<dbReference type="InterPro" id="IPR041468">
    <property type="entry name" value="HTH_ParB/Spo0J"/>
</dbReference>
<evidence type="ECO:0000259" key="6">
    <source>
        <dbReference type="SMART" id="SM00470"/>
    </source>
</evidence>
<dbReference type="Proteomes" id="UP000005317">
    <property type="component" value="Unassembled WGS sequence"/>
</dbReference>
<comment type="function">
    <text evidence="5">Involved in chromosome partition. Localize to both poles of the predivisional cell following completion of DNA replication. Binds to the DNA origin of replication.</text>
</comment>
<dbReference type="GO" id="GO:0007059">
    <property type="term" value="P:chromosome segregation"/>
    <property type="evidence" value="ECO:0007669"/>
    <property type="project" value="UniProtKB-KW"/>
</dbReference>
<evidence type="ECO:0000256" key="4">
    <source>
        <dbReference type="ARBA" id="ARBA00023125"/>
    </source>
</evidence>
<keyword evidence="4" id="KW-0238">DNA-binding</keyword>
<proteinExistence type="inferred from homology"/>
<dbReference type="SMART" id="SM00470">
    <property type="entry name" value="ParB"/>
    <property type="match status" value="1"/>
</dbReference>